<dbReference type="RefSeq" id="WP_200391391.1">
    <property type="nucleotide sequence ID" value="NZ_JAENIO010000015.1"/>
</dbReference>
<protein>
    <submittedName>
        <fullName evidence="1">Uncharacterized protein</fullName>
    </submittedName>
</protein>
<dbReference type="Proteomes" id="UP000604083">
    <property type="component" value="Unassembled WGS sequence"/>
</dbReference>
<evidence type="ECO:0000313" key="1">
    <source>
        <dbReference type="EMBL" id="MBK1833958.1"/>
    </source>
</evidence>
<accession>A0A934VHH4</accession>
<dbReference type="AlphaFoldDB" id="A0A934VHH4"/>
<sequence>MSVDLAEWEDGVILRGALIGLLGEGVAQEASRDGRSTVVIWDEPNDTYLLSRFERASKSDRVEVSGYDIIEDTIGVAEAGLNVADWSDMNLDGELEWVLGRYPHHRLTWSHLTLHKA</sequence>
<name>A0A934VHH4_9BACT</name>
<comment type="caution">
    <text evidence="1">The sequence shown here is derived from an EMBL/GenBank/DDBJ whole genome shotgun (WGS) entry which is preliminary data.</text>
</comment>
<dbReference type="EMBL" id="JAENIO010000015">
    <property type="protein sequence ID" value="MBK1833958.1"/>
    <property type="molecule type" value="Genomic_DNA"/>
</dbReference>
<gene>
    <name evidence="1" type="ORF">JIN78_07795</name>
</gene>
<proteinExistence type="predicted"/>
<reference evidence="1" key="1">
    <citation type="submission" date="2021-01" db="EMBL/GenBank/DDBJ databases">
        <title>Modified the classification status of verrucomicrobia.</title>
        <authorList>
            <person name="Feng X."/>
        </authorList>
    </citation>
    <scope>NUCLEOTIDE SEQUENCE</scope>
    <source>
        <strain evidence="1">KCTC 12986</strain>
    </source>
</reference>
<keyword evidence="2" id="KW-1185">Reference proteome</keyword>
<organism evidence="1 2">
    <name type="scientific">Roseibacillus ishigakijimensis</name>
    <dbReference type="NCBI Taxonomy" id="454146"/>
    <lineage>
        <taxon>Bacteria</taxon>
        <taxon>Pseudomonadati</taxon>
        <taxon>Verrucomicrobiota</taxon>
        <taxon>Verrucomicrobiia</taxon>
        <taxon>Verrucomicrobiales</taxon>
        <taxon>Verrucomicrobiaceae</taxon>
        <taxon>Roseibacillus</taxon>
    </lineage>
</organism>
<evidence type="ECO:0000313" key="2">
    <source>
        <dbReference type="Proteomes" id="UP000604083"/>
    </source>
</evidence>